<feature type="compositionally biased region" description="Acidic residues" evidence="2">
    <location>
        <begin position="248"/>
        <end position="259"/>
    </location>
</feature>
<dbReference type="Pfam" id="PF25243">
    <property type="entry name" value="WAV3_C"/>
    <property type="match status" value="1"/>
</dbReference>
<dbReference type="Pfam" id="PF13519">
    <property type="entry name" value="VWA_2"/>
    <property type="match status" value="1"/>
</dbReference>
<dbReference type="PROSITE" id="PS50089">
    <property type="entry name" value="ZF_RING_2"/>
    <property type="match status" value="1"/>
</dbReference>
<dbReference type="SMART" id="SM00327">
    <property type="entry name" value="VWA"/>
    <property type="match status" value="1"/>
</dbReference>
<dbReference type="Gene3D" id="3.30.40.10">
    <property type="entry name" value="Zinc/RING finger domain, C3HC4 (zinc finger)"/>
    <property type="match status" value="1"/>
</dbReference>
<feature type="compositionally biased region" description="Low complexity" evidence="2">
    <location>
        <begin position="79"/>
        <end position="100"/>
    </location>
</feature>
<evidence type="ECO:0000313" key="5">
    <source>
        <dbReference type="EMBL" id="GMH24649.1"/>
    </source>
</evidence>
<protein>
    <submittedName>
        <fullName evidence="5">Uncharacterized protein</fullName>
    </submittedName>
</protein>
<evidence type="ECO:0000313" key="6">
    <source>
        <dbReference type="Proteomes" id="UP001279734"/>
    </source>
</evidence>
<dbReference type="PANTHER" id="PTHR10579">
    <property type="entry name" value="CALCIUM-ACTIVATED CHLORIDE CHANNEL REGULATOR"/>
    <property type="match status" value="1"/>
</dbReference>
<dbReference type="SMART" id="SM00184">
    <property type="entry name" value="RING"/>
    <property type="match status" value="1"/>
</dbReference>
<dbReference type="SUPFAM" id="SSF53300">
    <property type="entry name" value="vWA-like"/>
    <property type="match status" value="1"/>
</dbReference>
<feature type="region of interest" description="Disordered" evidence="2">
    <location>
        <begin position="239"/>
        <end position="260"/>
    </location>
</feature>
<dbReference type="InterPro" id="IPR002035">
    <property type="entry name" value="VWF_A"/>
</dbReference>
<dbReference type="PROSITE" id="PS50234">
    <property type="entry name" value="VWFA"/>
    <property type="match status" value="1"/>
</dbReference>
<keyword evidence="1" id="KW-0862">Zinc</keyword>
<accession>A0AAD3T942</accession>
<feature type="domain" description="RING-type" evidence="3">
    <location>
        <begin position="145"/>
        <end position="190"/>
    </location>
</feature>
<sequence>MVTGWRRAFCTSFQKDNEPKFEMDKQKRKHPQKDASGCGRSPRFGSRFGFFSPSSGSNPSTPRLQTPLVSSPNLRCQEAPATAAPPSSATATTPILASPAQGSPTLRCKTGISPRFFQRSNPSSPSSPSTLSLLKNSLRFAKIRCGLCVRSVKSGQGTAIFTAECSHAFHFPCLAAHVGKHGGLVCPVCNSSWKEAPLLPVQNQLKSQYEQNKKFSFKQSSSFDLKVYNDDEPLMSPTAGIRFNPIPESDENDDGENEAESGAVEFQGFFGNPSALQSKVRNESINYGDIKVRISADAAVIGVERNYETYAVVMKVSAPPAPANASRRAFIDLVTVLDVGGSMTMSKLQMLKRAMRLVISSLSSNDRLSIIVFSACSKRLLPLKRMTSSGKRSARRIIDALVCSQGSCANDALKKAAKVIEDRRERNPFASIMLLSDGHDDNVSTRSTIPRRHWPVVSFTRFSHLEIPVLSLSFGGFNQEPYEKVFAKCVSGLLSIVVLDLRLHLSVVSGSGPVQISAAYSCTCRPGILSSRFAKLGDLRADEEREILLELKVPPSSIGSHHVLSVRSCYKDPLDQELIYGKDQALLIPRPHSIRSSEPSAQRLRRLFTVTRAVAESRRSLDRNDLSRAHHLLSSARALLMQSGSASADEWLRGVEAEIEELQIRRQRTPQGRRMTTGRDREEMSFLDDKGEPLTPTSAWKAAERLAKVAMMRKSMNRVSDLHGFENARF</sequence>
<dbReference type="Gene3D" id="3.40.50.410">
    <property type="entry name" value="von Willebrand factor, type A domain"/>
    <property type="match status" value="1"/>
</dbReference>
<dbReference type="InterPro" id="IPR001841">
    <property type="entry name" value="Znf_RING"/>
</dbReference>
<dbReference type="InterPro" id="IPR051266">
    <property type="entry name" value="CLCR"/>
</dbReference>
<evidence type="ECO:0000256" key="2">
    <source>
        <dbReference type="SAM" id="MobiDB-lite"/>
    </source>
</evidence>
<reference evidence="5" key="1">
    <citation type="submission" date="2023-05" db="EMBL/GenBank/DDBJ databases">
        <title>Nepenthes gracilis genome sequencing.</title>
        <authorList>
            <person name="Fukushima K."/>
        </authorList>
    </citation>
    <scope>NUCLEOTIDE SEQUENCE</scope>
    <source>
        <strain evidence="5">SING2019-196</strain>
    </source>
</reference>
<keyword evidence="1" id="KW-0479">Metal-binding</keyword>
<gene>
    <name evidence="5" type="ORF">Nepgr_026492</name>
</gene>
<feature type="compositionally biased region" description="Basic and acidic residues" evidence="2">
    <location>
        <begin position="16"/>
        <end position="25"/>
    </location>
</feature>
<keyword evidence="6" id="KW-1185">Reference proteome</keyword>
<dbReference type="PANTHER" id="PTHR10579:SF59">
    <property type="entry name" value="E3 UBIQUITIN-PROTEIN LIGASE EDA40-RELATED"/>
    <property type="match status" value="1"/>
</dbReference>
<comment type="caution">
    <text evidence="5">The sequence shown here is derived from an EMBL/GenBank/DDBJ whole genome shotgun (WGS) entry which is preliminary data.</text>
</comment>
<dbReference type="InterPro" id="IPR013083">
    <property type="entry name" value="Znf_RING/FYVE/PHD"/>
</dbReference>
<feature type="region of interest" description="Disordered" evidence="2">
    <location>
        <begin position="16"/>
        <end position="106"/>
    </location>
</feature>
<feature type="compositionally biased region" description="Low complexity" evidence="2">
    <location>
        <begin position="39"/>
        <end position="63"/>
    </location>
</feature>
<dbReference type="Proteomes" id="UP001279734">
    <property type="component" value="Unassembled WGS sequence"/>
</dbReference>
<dbReference type="InterPro" id="IPR057427">
    <property type="entry name" value="WAV3_C"/>
</dbReference>
<dbReference type="AlphaFoldDB" id="A0AAD3T942"/>
<organism evidence="5 6">
    <name type="scientific">Nepenthes gracilis</name>
    <name type="common">Slender pitcher plant</name>
    <dbReference type="NCBI Taxonomy" id="150966"/>
    <lineage>
        <taxon>Eukaryota</taxon>
        <taxon>Viridiplantae</taxon>
        <taxon>Streptophyta</taxon>
        <taxon>Embryophyta</taxon>
        <taxon>Tracheophyta</taxon>
        <taxon>Spermatophyta</taxon>
        <taxon>Magnoliopsida</taxon>
        <taxon>eudicotyledons</taxon>
        <taxon>Gunneridae</taxon>
        <taxon>Pentapetalae</taxon>
        <taxon>Caryophyllales</taxon>
        <taxon>Nepenthaceae</taxon>
        <taxon>Nepenthes</taxon>
    </lineage>
</organism>
<evidence type="ECO:0000259" key="4">
    <source>
        <dbReference type="PROSITE" id="PS50234"/>
    </source>
</evidence>
<keyword evidence="1" id="KW-0863">Zinc-finger</keyword>
<feature type="domain" description="VWFA" evidence="4">
    <location>
        <begin position="332"/>
        <end position="475"/>
    </location>
</feature>
<name>A0AAD3T942_NEPGR</name>
<dbReference type="GO" id="GO:0008270">
    <property type="term" value="F:zinc ion binding"/>
    <property type="evidence" value="ECO:0007669"/>
    <property type="project" value="UniProtKB-KW"/>
</dbReference>
<dbReference type="InterPro" id="IPR036465">
    <property type="entry name" value="vWFA_dom_sf"/>
</dbReference>
<proteinExistence type="predicted"/>
<evidence type="ECO:0000259" key="3">
    <source>
        <dbReference type="PROSITE" id="PS50089"/>
    </source>
</evidence>
<dbReference type="EMBL" id="BSYO01000028">
    <property type="protein sequence ID" value="GMH24649.1"/>
    <property type="molecule type" value="Genomic_DNA"/>
</dbReference>
<dbReference type="SUPFAM" id="SSF57850">
    <property type="entry name" value="RING/U-box"/>
    <property type="match status" value="1"/>
</dbReference>
<evidence type="ECO:0000256" key="1">
    <source>
        <dbReference type="PROSITE-ProRule" id="PRU00175"/>
    </source>
</evidence>